<evidence type="ECO:0000256" key="2">
    <source>
        <dbReference type="ARBA" id="ARBA00022801"/>
    </source>
</evidence>
<evidence type="ECO:0000259" key="4">
    <source>
        <dbReference type="PROSITE" id="PS50056"/>
    </source>
</evidence>
<reference evidence="5 6" key="1">
    <citation type="journal article" date="2020" name="Arch. Microbiol.">
        <title>Bradyrhizobium campsiandrae sp. nov., a nitrogen-fixing bacterial strain isolated from a native leguminous tree from the Amazon adapted to flooded conditions.</title>
        <authorList>
            <person name="Cabral Michel D."/>
            <person name="Martins da Costa E."/>
            <person name="Azarias Guimaraes A."/>
            <person name="Soares de Carvalho T."/>
            <person name="Santos de Castro Caputo P."/>
            <person name="Willems A."/>
            <person name="de Souza Moreira F.M."/>
        </authorList>
    </citation>
    <scope>NUCLEOTIDE SEQUENCE [LARGE SCALE GENOMIC DNA]</scope>
    <source>
        <strain evidence="6">INPA 384B</strain>
    </source>
</reference>
<protein>
    <recommendedName>
        <fullName evidence="1">protein-tyrosine-phosphatase</fullName>
        <ecNumber evidence="1">3.1.3.48</ecNumber>
    </recommendedName>
</protein>
<evidence type="ECO:0000256" key="3">
    <source>
        <dbReference type="ARBA" id="ARBA00022912"/>
    </source>
</evidence>
<dbReference type="InterPro" id="IPR022778">
    <property type="entry name" value="CDKN3"/>
</dbReference>
<comment type="caution">
    <text evidence="5">The sequence shown here is derived from an EMBL/GenBank/DDBJ whole genome shotgun (WGS) entry which is preliminary data.</text>
</comment>
<proteinExistence type="predicted"/>
<evidence type="ECO:0000313" key="5">
    <source>
        <dbReference type="EMBL" id="MBC9977557.1"/>
    </source>
</evidence>
<dbReference type="EC" id="3.1.3.48" evidence="1"/>
<dbReference type="InterPro" id="IPR029021">
    <property type="entry name" value="Prot-tyrosine_phosphatase-like"/>
</dbReference>
<dbReference type="PROSITE" id="PS00383">
    <property type="entry name" value="TYR_PHOSPHATASE_1"/>
    <property type="match status" value="1"/>
</dbReference>
<dbReference type="Proteomes" id="UP000639516">
    <property type="component" value="Unassembled WGS sequence"/>
</dbReference>
<evidence type="ECO:0000313" key="6">
    <source>
        <dbReference type="Proteomes" id="UP000639516"/>
    </source>
</evidence>
<keyword evidence="6" id="KW-1185">Reference proteome</keyword>
<dbReference type="Gene3D" id="3.90.190.10">
    <property type="entry name" value="Protein tyrosine phosphatase superfamily"/>
    <property type="match status" value="1"/>
</dbReference>
<evidence type="ECO:0000256" key="1">
    <source>
        <dbReference type="ARBA" id="ARBA00013064"/>
    </source>
</evidence>
<name>A0ABR7U0Q0_9BRAD</name>
<feature type="domain" description="Tyrosine specific protein phosphatases" evidence="4">
    <location>
        <begin position="55"/>
        <end position="112"/>
    </location>
</feature>
<accession>A0ABR7U0Q0</accession>
<dbReference type="PROSITE" id="PS50056">
    <property type="entry name" value="TYR_PHOSPHATASE_2"/>
    <property type="match status" value="1"/>
</dbReference>
<dbReference type="Pfam" id="PF05706">
    <property type="entry name" value="CDKN3"/>
    <property type="match status" value="1"/>
</dbReference>
<organism evidence="5 6">
    <name type="scientific">Bradyrhizobium campsiandrae</name>
    <dbReference type="NCBI Taxonomy" id="1729892"/>
    <lineage>
        <taxon>Bacteria</taxon>
        <taxon>Pseudomonadati</taxon>
        <taxon>Pseudomonadota</taxon>
        <taxon>Alphaproteobacteria</taxon>
        <taxon>Hyphomicrobiales</taxon>
        <taxon>Nitrobacteraceae</taxon>
        <taxon>Bradyrhizobium</taxon>
    </lineage>
</organism>
<dbReference type="SUPFAM" id="SSF52799">
    <property type="entry name" value="(Phosphotyrosine protein) phosphatases II"/>
    <property type="match status" value="1"/>
</dbReference>
<sequence>MNDWKNSGVDVVVSLLEQEEVSELGLKREAELCRSRGIDFISFPIPDRGLPESRREASKIAQSLAAGLRDGRSAAIHCRAGIGRSSVIAACVLICSGIEAEEALALIRAREA</sequence>
<gene>
    <name evidence="5" type="ORF">HA482_04895</name>
</gene>
<dbReference type="EMBL" id="JAATTO010000006">
    <property type="protein sequence ID" value="MBC9977557.1"/>
    <property type="molecule type" value="Genomic_DNA"/>
</dbReference>
<keyword evidence="2" id="KW-0378">Hydrolase</keyword>
<dbReference type="PANTHER" id="PTHR23339">
    <property type="entry name" value="TYROSINE SPECIFIC PROTEIN PHOSPHATASE AND DUAL SPECIFICITY PROTEIN PHOSPHATASE"/>
    <property type="match status" value="1"/>
</dbReference>
<dbReference type="InterPro" id="IPR050561">
    <property type="entry name" value="PTP"/>
</dbReference>
<keyword evidence="3" id="KW-0904">Protein phosphatase</keyword>
<dbReference type="InterPro" id="IPR000387">
    <property type="entry name" value="Tyr_Pase_dom"/>
</dbReference>
<dbReference type="InterPro" id="IPR016130">
    <property type="entry name" value="Tyr_Pase_AS"/>
</dbReference>